<comment type="caution">
    <text evidence="1">The sequence shown here is derived from an EMBL/GenBank/DDBJ whole genome shotgun (WGS) entry which is preliminary data.</text>
</comment>
<evidence type="ECO:0000313" key="2">
    <source>
        <dbReference type="Proteomes" id="UP001472677"/>
    </source>
</evidence>
<dbReference type="Proteomes" id="UP001472677">
    <property type="component" value="Unassembled WGS sequence"/>
</dbReference>
<gene>
    <name evidence="1" type="ORF">V6N12_032418</name>
</gene>
<keyword evidence="2" id="KW-1185">Reference proteome</keyword>
<proteinExistence type="predicted"/>
<dbReference type="EMBL" id="JBBPBM010000056">
    <property type="protein sequence ID" value="KAK8517222.1"/>
    <property type="molecule type" value="Genomic_DNA"/>
</dbReference>
<sequence>MRSEDGDSNLQRRLITFIMFYTSKQVPSQAASGEIRQMYATREFQIFTIANHAFFCKNGQMQQWQCFLSSISTPWDPSRQSPFLHNCSAFAGTESKSFIHSFNMNLKGTRAPRALSRLQRLSSIFDK</sequence>
<evidence type="ECO:0000313" key="1">
    <source>
        <dbReference type="EMBL" id="KAK8517222.1"/>
    </source>
</evidence>
<organism evidence="1 2">
    <name type="scientific">Hibiscus sabdariffa</name>
    <name type="common">roselle</name>
    <dbReference type="NCBI Taxonomy" id="183260"/>
    <lineage>
        <taxon>Eukaryota</taxon>
        <taxon>Viridiplantae</taxon>
        <taxon>Streptophyta</taxon>
        <taxon>Embryophyta</taxon>
        <taxon>Tracheophyta</taxon>
        <taxon>Spermatophyta</taxon>
        <taxon>Magnoliopsida</taxon>
        <taxon>eudicotyledons</taxon>
        <taxon>Gunneridae</taxon>
        <taxon>Pentapetalae</taxon>
        <taxon>rosids</taxon>
        <taxon>malvids</taxon>
        <taxon>Malvales</taxon>
        <taxon>Malvaceae</taxon>
        <taxon>Malvoideae</taxon>
        <taxon>Hibiscus</taxon>
    </lineage>
</organism>
<name>A0ABR2CCI6_9ROSI</name>
<protein>
    <submittedName>
        <fullName evidence="1">Uncharacterized protein</fullName>
    </submittedName>
</protein>
<reference evidence="1 2" key="1">
    <citation type="journal article" date="2024" name="G3 (Bethesda)">
        <title>Genome assembly of Hibiscus sabdariffa L. provides insights into metabolisms of medicinal natural products.</title>
        <authorList>
            <person name="Kim T."/>
        </authorList>
    </citation>
    <scope>NUCLEOTIDE SEQUENCE [LARGE SCALE GENOMIC DNA]</scope>
    <source>
        <strain evidence="1">TK-2024</strain>
        <tissue evidence="1">Old leaves</tissue>
    </source>
</reference>
<accession>A0ABR2CCI6</accession>